<dbReference type="Gene3D" id="3.40.50.720">
    <property type="entry name" value="NAD(P)-binding Rossmann-like Domain"/>
    <property type="match status" value="1"/>
</dbReference>
<feature type="domain" description="XdhC- CoxI" evidence="2">
    <location>
        <begin position="19"/>
        <end position="79"/>
    </location>
</feature>
<organism evidence="4 5">
    <name type="scientific">Tsukamurella paurometabola (strain ATCC 8368 / DSM 20162 / CCUG 35730 / CIP 100753 / JCM 10117 / KCTC 9821 / NBRC 16120 / NCIMB 702349 / NCTC 13040)</name>
    <name type="common">Corynebacterium paurometabolum</name>
    <dbReference type="NCBI Taxonomy" id="521096"/>
    <lineage>
        <taxon>Bacteria</taxon>
        <taxon>Bacillati</taxon>
        <taxon>Actinomycetota</taxon>
        <taxon>Actinomycetes</taxon>
        <taxon>Mycobacteriales</taxon>
        <taxon>Tsukamurellaceae</taxon>
        <taxon>Tsukamurella</taxon>
    </lineage>
</organism>
<reference evidence="5" key="1">
    <citation type="submission" date="2010-03" db="EMBL/GenBank/DDBJ databases">
        <title>The complete chromosome of Tsukamurella paurometabola DSM 20162.</title>
        <authorList>
            <consortium name="US DOE Joint Genome Institute (JGI-PGF)"/>
            <person name="Lucas S."/>
            <person name="Copeland A."/>
            <person name="Lapidus A."/>
            <person name="Glavina del Rio T."/>
            <person name="Dalin E."/>
            <person name="Tice H."/>
            <person name="Bruce D."/>
            <person name="Goodwin L."/>
            <person name="Pitluck S."/>
            <person name="Kyrpides N."/>
            <person name="Mavromatis K."/>
            <person name="Ivanova N."/>
            <person name="Mikhailova N."/>
            <person name="Munk A.C."/>
            <person name="Brettin T."/>
            <person name="Detter J.C."/>
            <person name="Tapia R."/>
            <person name="Han C."/>
            <person name="Larimer F."/>
            <person name="Land M."/>
            <person name="Hauser L."/>
            <person name="Markowitz V."/>
            <person name="Cheng J.-F."/>
            <person name="Hugenholtz P."/>
            <person name="Woyke T."/>
            <person name="Wu D."/>
            <person name="Jando M."/>
            <person name="Brambilla E."/>
            <person name="Klenk H.-P."/>
            <person name="Eisen J.A."/>
        </authorList>
    </citation>
    <scope>NUCLEOTIDE SEQUENCE [LARGE SCALE GENOMIC DNA]</scope>
    <source>
        <strain evidence="5">ATCC 8368 / DSM 20162 / CCUG 35730 / CIP 100753 / JCM 10117 / KCTC 9821 / NBRC 16120 / NCIMB 702349 / NCTC 13040</strain>
    </source>
</reference>
<keyword evidence="5" id="KW-1185">Reference proteome</keyword>
<dbReference type="Pfam" id="PF02625">
    <property type="entry name" value="XdhC_CoxI"/>
    <property type="match status" value="1"/>
</dbReference>
<protein>
    <recommendedName>
        <fullName evidence="6">Xanthine dehydrogenase accessory protein XdhC</fullName>
    </recommendedName>
</protein>
<keyword evidence="1" id="KW-0472">Membrane</keyword>
<feature type="domain" description="XdhC Rossmann" evidence="3">
    <location>
        <begin position="127"/>
        <end position="269"/>
    </location>
</feature>
<dbReference type="RefSeq" id="WP_013127571.1">
    <property type="nucleotide sequence ID" value="NC_014158.1"/>
</dbReference>
<dbReference type="PANTHER" id="PTHR30388">
    <property type="entry name" value="ALDEHYDE OXIDOREDUCTASE MOLYBDENUM COFACTOR ASSEMBLY PROTEIN"/>
    <property type="match status" value="1"/>
</dbReference>
<dbReference type="PANTHER" id="PTHR30388:SF4">
    <property type="entry name" value="MOLYBDENUM COFACTOR INSERTION CHAPERONE PAOD"/>
    <property type="match status" value="1"/>
</dbReference>
<evidence type="ECO:0000256" key="1">
    <source>
        <dbReference type="SAM" id="Phobius"/>
    </source>
</evidence>
<feature type="transmembrane region" description="Helical" evidence="1">
    <location>
        <begin position="127"/>
        <end position="148"/>
    </location>
</feature>
<dbReference type="STRING" id="521096.Tpau_2963"/>
<reference evidence="4 5" key="2">
    <citation type="journal article" date="2011" name="Stand. Genomic Sci.">
        <title>Complete genome sequence of Tsukamurella paurometabola type strain (no. 33).</title>
        <authorList>
            <person name="Munk A.C."/>
            <person name="Lapidus A."/>
            <person name="Lucas S."/>
            <person name="Nolan M."/>
            <person name="Tice H."/>
            <person name="Cheng J.F."/>
            <person name="Del Rio T.G."/>
            <person name="Goodwin L."/>
            <person name="Pitluck S."/>
            <person name="Liolios K."/>
            <person name="Huntemann M."/>
            <person name="Ivanova N."/>
            <person name="Mavromatis K."/>
            <person name="Mikhailova N."/>
            <person name="Pati A."/>
            <person name="Chen A."/>
            <person name="Palaniappan K."/>
            <person name="Tapia R."/>
            <person name="Han C."/>
            <person name="Land M."/>
            <person name="Hauser L."/>
            <person name="Chang Y.J."/>
            <person name="Jeffries C.D."/>
            <person name="Brettin T."/>
            <person name="Yasawong M."/>
            <person name="Brambilla E.M."/>
            <person name="Rohde M."/>
            <person name="Sikorski J."/>
            <person name="Goker M."/>
            <person name="Detter J.C."/>
            <person name="Woyke T."/>
            <person name="Bristow J."/>
            <person name="Eisen J.A."/>
            <person name="Markowitz V."/>
            <person name="Hugenholtz P."/>
            <person name="Kyrpides N.C."/>
            <person name="Klenk H.P."/>
        </authorList>
    </citation>
    <scope>NUCLEOTIDE SEQUENCE [LARGE SCALE GENOMIC DNA]</scope>
    <source>
        <strain evidence="5">ATCC 8368 / DSM 20162 / CCUG 35730 / CIP 100753 / JCM 10117 / KCTC 9821 / NBRC 16120 / NCIMB 702349 / NCTC 13040</strain>
    </source>
</reference>
<name>D5UU56_TSUPD</name>
<keyword evidence="1" id="KW-0812">Transmembrane</keyword>
<dbReference type="KEGG" id="tpr:Tpau_2963"/>
<evidence type="ECO:0000259" key="2">
    <source>
        <dbReference type="Pfam" id="PF02625"/>
    </source>
</evidence>
<dbReference type="eggNOG" id="COG1975">
    <property type="taxonomic scope" value="Bacteria"/>
</dbReference>
<dbReference type="InterPro" id="IPR027051">
    <property type="entry name" value="XdhC_Rossmann_dom"/>
</dbReference>
<evidence type="ECO:0008006" key="6">
    <source>
        <dbReference type="Google" id="ProtNLM"/>
    </source>
</evidence>
<dbReference type="InterPro" id="IPR052698">
    <property type="entry name" value="MoCofactor_Util/Proc"/>
</dbReference>
<gene>
    <name evidence="4" type="ordered locus">Tpau_2963</name>
</gene>
<dbReference type="HOGENOM" id="CLU_041115_3_1_11"/>
<sequence>MRHALPQSFRLAVSALPGPFAVATIDEVTRPAPLPVGEQLLVWEGGAVGSISAGCVESDVIAVAHRVLADGRPRTRTYGPEGAPFAATTCGGTLRVGIEPVTAGGDPDQVLAAIAERGRRAAPTRRLFLVGATTLAASLASIAGPLGYRVVVMDPRPAFATAMQVADADEVICGWPDRELGRANPGPHDALVLLTHDERYATAVLAAALRAGVGYVGALGSVTTAERHRTALAAAGVAGTAIAALRSPVGIAIGASGPGEIAVAIAAEVIAHR</sequence>
<dbReference type="EMBL" id="CP001966">
    <property type="protein sequence ID" value="ADG79559.1"/>
    <property type="molecule type" value="Genomic_DNA"/>
</dbReference>
<dbReference type="Pfam" id="PF13478">
    <property type="entry name" value="XdhC_C"/>
    <property type="match status" value="1"/>
</dbReference>
<evidence type="ECO:0000313" key="4">
    <source>
        <dbReference type="EMBL" id="ADG79559.1"/>
    </source>
</evidence>
<keyword evidence="1" id="KW-1133">Transmembrane helix</keyword>
<proteinExistence type="predicted"/>
<dbReference type="InterPro" id="IPR003777">
    <property type="entry name" value="XdhC_CoxI"/>
</dbReference>
<dbReference type="Proteomes" id="UP000001213">
    <property type="component" value="Chromosome"/>
</dbReference>
<dbReference type="AlphaFoldDB" id="D5UU56"/>
<evidence type="ECO:0000259" key="3">
    <source>
        <dbReference type="Pfam" id="PF13478"/>
    </source>
</evidence>
<evidence type="ECO:0000313" key="5">
    <source>
        <dbReference type="Proteomes" id="UP000001213"/>
    </source>
</evidence>
<accession>D5UU56</accession>